<protein>
    <submittedName>
        <fullName evidence="1">(California timema) hypothetical protein</fullName>
    </submittedName>
</protein>
<dbReference type="AlphaFoldDB" id="A0A7R9PG08"/>
<dbReference type="EMBL" id="OE218288">
    <property type="protein sequence ID" value="CAD7581431.1"/>
    <property type="molecule type" value="Genomic_DNA"/>
</dbReference>
<accession>A0A7R9PG08</accession>
<sequence length="41" mass="4905">MGDSLSLSWPKVTLHTRFLPWTRYTWRKSGWTTGIQIPRRS</sequence>
<name>A0A7R9PG08_TIMCA</name>
<organism evidence="1">
    <name type="scientific">Timema californicum</name>
    <name type="common">California timema</name>
    <name type="synonym">Walking stick</name>
    <dbReference type="NCBI Taxonomy" id="61474"/>
    <lineage>
        <taxon>Eukaryota</taxon>
        <taxon>Metazoa</taxon>
        <taxon>Ecdysozoa</taxon>
        <taxon>Arthropoda</taxon>
        <taxon>Hexapoda</taxon>
        <taxon>Insecta</taxon>
        <taxon>Pterygota</taxon>
        <taxon>Neoptera</taxon>
        <taxon>Polyneoptera</taxon>
        <taxon>Phasmatodea</taxon>
        <taxon>Timematodea</taxon>
        <taxon>Timematoidea</taxon>
        <taxon>Timematidae</taxon>
        <taxon>Timema</taxon>
    </lineage>
</organism>
<reference evidence="1" key="1">
    <citation type="submission" date="2020-11" db="EMBL/GenBank/DDBJ databases">
        <authorList>
            <person name="Tran Van P."/>
        </authorList>
    </citation>
    <scope>NUCLEOTIDE SEQUENCE</scope>
</reference>
<proteinExistence type="predicted"/>
<evidence type="ECO:0000313" key="1">
    <source>
        <dbReference type="EMBL" id="CAD7581431.1"/>
    </source>
</evidence>
<gene>
    <name evidence="1" type="ORF">TCMB3V08_LOCUS13964</name>
</gene>